<sequence length="191" mass="21334">MRICLGQGRYKVALARAAISWLGATDLGPEAFSVPGWARARAWVVPWMPSEGAGSKTNTQSPSLRHELTNWNTRHPLRSAFVTVPDCTGLCVESIQTCPGVRGFTYRILARCTEFGLSYVEIWARHSLVENIRVHLAVLHHAHHDVLPSQDTLRAMGPRCARWAPLRLRWPMEARRLLVGLLGSSNTVPHN</sequence>
<reference evidence="1 2" key="1">
    <citation type="journal article" date="2024" name="Commun. Biol.">
        <title>Comparative genomic analysis of thermophilic fungi reveals convergent evolutionary adaptations and gene losses.</title>
        <authorList>
            <person name="Steindorff A.S."/>
            <person name="Aguilar-Pontes M.V."/>
            <person name="Robinson A.J."/>
            <person name="Andreopoulos B."/>
            <person name="LaButti K."/>
            <person name="Kuo A."/>
            <person name="Mondo S."/>
            <person name="Riley R."/>
            <person name="Otillar R."/>
            <person name="Haridas S."/>
            <person name="Lipzen A."/>
            <person name="Grimwood J."/>
            <person name="Schmutz J."/>
            <person name="Clum A."/>
            <person name="Reid I.D."/>
            <person name="Moisan M.C."/>
            <person name="Butler G."/>
            <person name="Nguyen T.T.M."/>
            <person name="Dewar K."/>
            <person name="Conant G."/>
            <person name="Drula E."/>
            <person name="Henrissat B."/>
            <person name="Hansel C."/>
            <person name="Singer S."/>
            <person name="Hutchinson M.I."/>
            <person name="de Vries R.P."/>
            <person name="Natvig D.O."/>
            <person name="Powell A.J."/>
            <person name="Tsang A."/>
            <person name="Grigoriev I.V."/>
        </authorList>
    </citation>
    <scope>NUCLEOTIDE SEQUENCE [LARGE SCALE GENOMIC DNA]</scope>
    <source>
        <strain evidence="1 2">ATCC 24622</strain>
    </source>
</reference>
<organism evidence="1 2">
    <name type="scientific">Phialemonium thermophilum</name>
    <dbReference type="NCBI Taxonomy" id="223376"/>
    <lineage>
        <taxon>Eukaryota</taxon>
        <taxon>Fungi</taxon>
        <taxon>Dikarya</taxon>
        <taxon>Ascomycota</taxon>
        <taxon>Pezizomycotina</taxon>
        <taxon>Sordariomycetes</taxon>
        <taxon>Sordariomycetidae</taxon>
        <taxon>Cephalothecales</taxon>
        <taxon>Cephalothecaceae</taxon>
        <taxon>Phialemonium</taxon>
    </lineage>
</organism>
<proteinExistence type="predicted"/>
<gene>
    <name evidence="1" type="ORF">VTK73DRAFT_9465</name>
</gene>
<evidence type="ECO:0000313" key="1">
    <source>
        <dbReference type="EMBL" id="KAL1851082.1"/>
    </source>
</evidence>
<dbReference type="Proteomes" id="UP001586593">
    <property type="component" value="Unassembled WGS sequence"/>
</dbReference>
<accession>A0ABR3W228</accession>
<dbReference type="EMBL" id="JAZHXJ010000798">
    <property type="protein sequence ID" value="KAL1851082.1"/>
    <property type="molecule type" value="Genomic_DNA"/>
</dbReference>
<name>A0ABR3W228_9PEZI</name>
<keyword evidence="2" id="KW-1185">Reference proteome</keyword>
<comment type="caution">
    <text evidence="1">The sequence shown here is derived from an EMBL/GenBank/DDBJ whole genome shotgun (WGS) entry which is preliminary data.</text>
</comment>
<evidence type="ECO:0000313" key="2">
    <source>
        <dbReference type="Proteomes" id="UP001586593"/>
    </source>
</evidence>
<protein>
    <submittedName>
        <fullName evidence="1">Uncharacterized protein</fullName>
    </submittedName>
</protein>